<dbReference type="AlphaFoldDB" id="A0A370THQ2"/>
<gene>
    <name evidence="2" type="ORF">BP5553_07838</name>
</gene>
<evidence type="ECO:0000259" key="1">
    <source>
        <dbReference type="Pfam" id="PF01636"/>
    </source>
</evidence>
<organism evidence="2 3">
    <name type="scientific">Venustampulla echinocandica</name>
    <dbReference type="NCBI Taxonomy" id="2656787"/>
    <lineage>
        <taxon>Eukaryota</taxon>
        <taxon>Fungi</taxon>
        <taxon>Dikarya</taxon>
        <taxon>Ascomycota</taxon>
        <taxon>Pezizomycotina</taxon>
        <taxon>Leotiomycetes</taxon>
        <taxon>Helotiales</taxon>
        <taxon>Pleuroascaceae</taxon>
        <taxon>Venustampulla</taxon>
    </lineage>
</organism>
<dbReference type="GeneID" id="43600687"/>
<dbReference type="STRING" id="2656787.A0A370THQ2"/>
<reference evidence="2 3" key="1">
    <citation type="journal article" date="2018" name="IMA Fungus">
        <title>IMA Genome-F 9: Draft genome sequence of Annulohypoxylon stygium, Aspergillus mulundensis, Berkeleyomyces basicola (syn. Thielaviopsis basicola), Ceratocystis smalleyi, two Cercospora beticola strains, Coleophoma cylindrospora, Fusarium fracticaudum, Phialophora cf. hyalina, and Morchella septimelata.</title>
        <authorList>
            <person name="Wingfield B.D."/>
            <person name="Bills G.F."/>
            <person name="Dong Y."/>
            <person name="Huang W."/>
            <person name="Nel W.J."/>
            <person name="Swalarsk-Parry B.S."/>
            <person name="Vaghefi N."/>
            <person name="Wilken P.M."/>
            <person name="An Z."/>
            <person name="de Beer Z.W."/>
            <person name="De Vos L."/>
            <person name="Chen L."/>
            <person name="Duong T.A."/>
            <person name="Gao Y."/>
            <person name="Hammerbacher A."/>
            <person name="Kikkert J.R."/>
            <person name="Li Y."/>
            <person name="Li H."/>
            <person name="Li K."/>
            <person name="Li Q."/>
            <person name="Liu X."/>
            <person name="Ma X."/>
            <person name="Naidoo K."/>
            <person name="Pethybridge S.J."/>
            <person name="Sun J."/>
            <person name="Steenkamp E.T."/>
            <person name="van der Nest M.A."/>
            <person name="van Wyk S."/>
            <person name="Wingfield M.J."/>
            <person name="Xiong C."/>
            <person name="Yue Q."/>
            <person name="Zhang X."/>
        </authorList>
    </citation>
    <scope>NUCLEOTIDE SEQUENCE [LARGE SCALE GENOMIC DNA]</scope>
    <source>
        <strain evidence="2 3">BP 5553</strain>
    </source>
</reference>
<dbReference type="RefSeq" id="XP_031867692.1">
    <property type="nucleotide sequence ID" value="XM_032016461.1"/>
</dbReference>
<dbReference type="Pfam" id="PF01636">
    <property type="entry name" value="APH"/>
    <property type="match status" value="1"/>
</dbReference>
<dbReference type="PANTHER" id="PTHR21310:SF37">
    <property type="entry name" value="AMINOGLYCOSIDE PHOSPHOTRANSFERASE DOMAIN-CONTAINING PROTEIN"/>
    <property type="match status" value="1"/>
</dbReference>
<accession>A0A370THQ2</accession>
<dbReference type="SUPFAM" id="SSF56112">
    <property type="entry name" value="Protein kinase-like (PK-like)"/>
    <property type="match status" value="1"/>
</dbReference>
<name>A0A370THQ2_9HELO</name>
<dbReference type="InterPro" id="IPR051678">
    <property type="entry name" value="AGP_Transferase"/>
</dbReference>
<dbReference type="OrthoDB" id="3645574at2759"/>
<sequence>MPPSLPLLKKTITLDEALSQDENILQQLSYPEKRLDFFYYLFQHRAGIEAIVSFHLGVSKDVCKVAGEFSEWVHGSFNACIPVYINGPTKSLKNVFIRFPLPYKAGESQYPGNAEEKLRCEVATYIWMQSNCPDVPIPYLRGFGFSGGQTFTAAANAPLLSRIAWFLRQRVSWLFGCPIPCQYLIRQPPYKLEAGYLIVDCVDEGTMLSESWETQRHDLDRRTNLFRDLSRIILSLNRLPFPRIGSLTIDDRGVIDLINRPLTCELQQLENLDIPTDIPRDQTYSTTDTYFSDLLACHDNRMRYMPNSIHNTSDGQEQLSALTIMRALFPHFTNRNLRHGPFVLTLTDLHQSNIFVDSNWHITAIIDLEWACARPIEMQRPPYWLTSCSLDGLDGEDLVAYSNAHSEFMEAFEMEERSLGKGDIPYTRVMRKGWEIGAYWFFSALDCPDGLYNLYLTHIRPRFTKYEEAGGDFDRIMSAYWSTDTTEFIAAKVREKEEYSSQLRQRFTADVDEVMSGTSV</sequence>
<dbReference type="InterPro" id="IPR011009">
    <property type="entry name" value="Kinase-like_dom_sf"/>
</dbReference>
<feature type="domain" description="Aminoglycoside phosphotransferase" evidence="1">
    <location>
        <begin position="178"/>
        <end position="374"/>
    </location>
</feature>
<protein>
    <recommendedName>
        <fullName evidence="1">Aminoglycoside phosphotransferase domain-containing protein</fullName>
    </recommendedName>
</protein>
<evidence type="ECO:0000313" key="3">
    <source>
        <dbReference type="Proteomes" id="UP000254866"/>
    </source>
</evidence>
<dbReference type="PANTHER" id="PTHR21310">
    <property type="entry name" value="AMINOGLYCOSIDE PHOSPHOTRANSFERASE-RELATED-RELATED"/>
    <property type="match status" value="1"/>
</dbReference>
<comment type="caution">
    <text evidence="2">The sequence shown here is derived from an EMBL/GenBank/DDBJ whole genome shotgun (WGS) entry which is preliminary data.</text>
</comment>
<evidence type="ECO:0000313" key="2">
    <source>
        <dbReference type="EMBL" id="RDL34710.1"/>
    </source>
</evidence>
<dbReference type="Proteomes" id="UP000254866">
    <property type="component" value="Unassembled WGS sequence"/>
</dbReference>
<dbReference type="EMBL" id="NPIC01000007">
    <property type="protein sequence ID" value="RDL34710.1"/>
    <property type="molecule type" value="Genomic_DNA"/>
</dbReference>
<keyword evidence="3" id="KW-1185">Reference proteome</keyword>
<proteinExistence type="predicted"/>
<dbReference type="InterPro" id="IPR002575">
    <property type="entry name" value="Aminoglycoside_PTrfase"/>
</dbReference>